<dbReference type="AlphaFoldDB" id="A0A8J3IFU5"/>
<reference evidence="2" key="1">
    <citation type="submission" date="2020-10" db="EMBL/GenBank/DDBJ databases">
        <title>Taxonomic study of unclassified bacteria belonging to the class Ktedonobacteria.</title>
        <authorList>
            <person name="Yabe S."/>
            <person name="Wang C.M."/>
            <person name="Zheng Y."/>
            <person name="Sakai Y."/>
            <person name="Cavaletti L."/>
            <person name="Monciardini P."/>
            <person name="Donadio S."/>
        </authorList>
    </citation>
    <scope>NUCLEOTIDE SEQUENCE</scope>
    <source>
        <strain evidence="2">ID150040</strain>
    </source>
</reference>
<gene>
    <name evidence="2" type="ORF">KSF_038540</name>
</gene>
<comment type="caution">
    <text evidence="2">The sequence shown here is derived from an EMBL/GenBank/DDBJ whole genome shotgun (WGS) entry which is preliminary data.</text>
</comment>
<name>A0A8J3IFU5_9CHLR</name>
<keyword evidence="3" id="KW-1185">Reference proteome</keyword>
<evidence type="ECO:0000256" key="1">
    <source>
        <dbReference type="SAM" id="MobiDB-lite"/>
    </source>
</evidence>
<dbReference type="Proteomes" id="UP000597444">
    <property type="component" value="Unassembled WGS sequence"/>
</dbReference>
<feature type="region of interest" description="Disordered" evidence="1">
    <location>
        <begin position="1"/>
        <end position="20"/>
    </location>
</feature>
<dbReference type="EMBL" id="BNJK01000001">
    <property type="protein sequence ID" value="GHO93806.1"/>
    <property type="molecule type" value="Genomic_DNA"/>
</dbReference>
<evidence type="ECO:0000313" key="2">
    <source>
        <dbReference type="EMBL" id="GHO93806.1"/>
    </source>
</evidence>
<sequence>MDKPSIETGEHSRQQRMRDASAYSARLQEVMRYNRLPSSDYPFAMAILRAISQGDTEEKWKEALQQRRKISLSPSPEKESSSADTDDDYTRLVLRLKSLTLWPW</sequence>
<feature type="region of interest" description="Disordered" evidence="1">
    <location>
        <begin position="59"/>
        <end position="87"/>
    </location>
</feature>
<organism evidence="2 3">
    <name type="scientific">Reticulibacter mediterranei</name>
    <dbReference type="NCBI Taxonomy" id="2778369"/>
    <lineage>
        <taxon>Bacteria</taxon>
        <taxon>Bacillati</taxon>
        <taxon>Chloroflexota</taxon>
        <taxon>Ktedonobacteria</taxon>
        <taxon>Ktedonobacterales</taxon>
        <taxon>Reticulibacteraceae</taxon>
        <taxon>Reticulibacter</taxon>
    </lineage>
</organism>
<dbReference type="RefSeq" id="WP_220204576.1">
    <property type="nucleotide sequence ID" value="NZ_BNJK01000001.1"/>
</dbReference>
<accession>A0A8J3IFU5</accession>
<feature type="compositionally biased region" description="Basic and acidic residues" evidence="1">
    <location>
        <begin position="1"/>
        <end position="19"/>
    </location>
</feature>
<proteinExistence type="predicted"/>
<protein>
    <submittedName>
        <fullName evidence="2">Uncharacterized protein</fullName>
    </submittedName>
</protein>
<evidence type="ECO:0000313" key="3">
    <source>
        <dbReference type="Proteomes" id="UP000597444"/>
    </source>
</evidence>